<evidence type="ECO:0000256" key="4">
    <source>
        <dbReference type="ARBA" id="ARBA00022723"/>
    </source>
</evidence>
<organism evidence="14 15">
    <name type="scientific">Streptomyces mobaraensis</name>
    <name type="common">Streptoverticillium mobaraense</name>
    <dbReference type="NCBI Taxonomy" id="35621"/>
    <lineage>
        <taxon>Bacteria</taxon>
        <taxon>Bacillati</taxon>
        <taxon>Actinomycetota</taxon>
        <taxon>Actinomycetes</taxon>
        <taxon>Kitasatosporales</taxon>
        <taxon>Streptomycetaceae</taxon>
        <taxon>Streptomyces</taxon>
    </lineage>
</organism>
<keyword evidence="4 11" id="KW-0479">Metal-binding</keyword>
<feature type="region of interest" description="Disordered" evidence="12">
    <location>
        <begin position="62"/>
        <end position="84"/>
    </location>
</feature>
<comment type="subcellular location">
    <subcellularLocation>
        <location evidence="1 11">Cytoplasm</location>
    </subcellularLocation>
</comment>
<dbReference type="GO" id="GO:0005737">
    <property type="term" value="C:cytoplasm"/>
    <property type="evidence" value="ECO:0007669"/>
    <property type="project" value="UniProtKB-SubCell"/>
</dbReference>
<proteinExistence type="inferred from homology"/>
<dbReference type="GO" id="GO:0047134">
    <property type="term" value="F:protein-disulfide reductase [NAD(P)H] activity"/>
    <property type="evidence" value="ECO:0007669"/>
    <property type="project" value="TreeGrafter"/>
</dbReference>
<evidence type="ECO:0000256" key="7">
    <source>
        <dbReference type="ARBA" id="ARBA00023015"/>
    </source>
</evidence>
<dbReference type="PANTHER" id="PTHR38839:SF6">
    <property type="entry name" value="TRANSCRIPTIONAL REGULATOR WHIB1"/>
    <property type="match status" value="1"/>
</dbReference>
<keyword evidence="11" id="KW-0963">Cytoplasm</keyword>
<dbReference type="GO" id="GO:0051539">
    <property type="term" value="F:4 iron, 4 sulfur cluster binding"/>
    <property type="evidence" value="ECO:0007669"/>
    <property type="project" value="UniProtKB-UniRule"/>
</dbReference>
<evidence type="ECO:0000313" key="14">
    <source>
        <dbReference type="EMBL" id="KAB7845080.1"/>
    </source>
</evidence>
<evidence type="ECO:0000256" key="2">
    <source>
        <dbReference type="ARBA" id="ARBA00006597"/>
    </source>
</evidence>
<dbReference type="GO" id="GO:0003677">
    <property type="term" value="F:DNA binding"/>
    <property type="evidence" value="ECO:0007669"/>
    <property type="project" value="UniProtKB-UniRule"/>
</dbReference>
<keyword evidence="10 11" id="KW-0804">Transcription</keyword>
<feature type="compositionally biased region" description="Basic residues" evidence="12">
    <location>
        <begin position="75"/>
        <end position="84"/>
    </location>
</feature>
<evidence type="ECO:0000256" key="5">
    <source>
        <dbReference type="ARBA" id="ARBA00023004"/>
    </source>
</evidence>
<reference evidence="14 15" key="1">
    <citation type="journal article" date="2019" name="Microb. Cell Fact.">
        <title>Exploring novel herbicidin analogues by transcriptional regulator overexpression and MS/MS molecular networking.</title>
        <authorList>
            <person name="Shi Y."/>
            <person name="Gu R."/>
            <person name="Li Y."/>
            <person name="Wang X."/>
            <person name="Ren W."/>
            <person name="Li X."/>
            <person name="Wang L."/>
            <person name="Xie Y."/>
            <person name="Hong B."/>
        </authorList>
    </citation>
    <scope>NUCLEOTIDE SEQUENCE [LARGE SCALE GENOMIC DNA]</scope>
    <source>
        <strain evidence="14 15">US-43</strain>
    </source>
</reference>
<evidence type="ECO:0000256" key="8">
    <source>
        <dbReference type="ARBA" id="ARBA00023125"/>
    </source>
</evidence>
<keyword evidence="9 11" id="KW-1015">Disulfide bond</keyword>
<feature type="binding site" evidence="11">
    <location>
        <position position="37"/>
    </location>
    <ligand>
        <name>[4Fe-4S] cluster</name>
        <dbReference type="ChEBI" id="CHEBI:49883"/>
    </ligand>
</feature>
<keyword evidence="7 11" id="KW-0805">Transcription regulation</keyword>
<comment type="similarity">
    <text evidence="2 11">Belongs to the WhiB family.</text>
</comment>
<feature type="binding site" evidence="11">
    <location>
        <position position="40"/>
    </location>
    <ligand>
        <name>[4Fe-4S] cluster</name>
        <dbReference type="ChEBI" id="CHEBI:49883"/>
    </ligand>
</feature>
<dbReference type="GO" id="GO:0045892">
    <property type="term" value="P:negative regulation of DNA-templated transcription"/>
    <property type="evidence" value="ECO:0007669"/>
    <property type="project" value="TreeGrafter"/>
</dbReference>
<keyword evidence="15" id="KW-1185">Reference proteome</keyword>
<dbReference type="HAMAP" id="MF_01479">
    <property type="entry name" value="WhiB"/>
    <property type="match status" value="1"/>
</dbReference>
<keyword evidence="8 11" id="KW-0238">DNA-binding</keyword>
<dbReference type="InterPro" id="IPR003482">
    <property type="entry name" value="Whib"/>
</dbReference>
<comment type="PTM">
    <text evidence="11">The Fe-S cluster can be nitrosylated by nitric oxide (NO).</text>
</comment>
<evidence type="ECO:0000256" key="6">
    <source>
        <dbReference type="ARBA" id="ARBA00023014"/>
    </source>
</evidence>
<evidence type="ECO:0000256" key="11">
    <source>
        <dbReference type="HAMAP-Rule" id="MF_01479"/>
    </source>
</evidence>
<dbReference type="OrthoDB" id="8104048at2"/>
<protein>
    <recommendedName>
        <fullName evidence="11">Transcriptional regulator WhiB</fullName>
    </recommendedName>
</protein>
<evidence type="ECO:0000256" key="1">
    <source>
        <dbReference type="ARBA" id="ARBA00004496"/>
    </source>
</evidence>
<dbReference type="InterPro" id="IPR034768">
    <property type="entry name" value="4FE4S_WBL"/>
</dbReference>
<comment type="caution">
    <text evidence="14">The sequence shown here is derived from an EMBL/GenBank/DDBJ whole genome shotgun (WGS) entry which is preliminary data.</text>
</comment>
<name>A0A5N5W7Y5_STRMB</name>
<dbReference type="Pfam" id="PF02467">
    <property type="entry name" value="Whib"/>
    <property type="match status" value="1"/>
</dbReference>
<feature type="binding site" evidence="11">
    <location>
        <position position="9"/>
    </location>
    <ligand>
        <name>[4Fe-4S] cluster</name>
        <dbReference type="ChEBI" id="CHEBI:49883"/>
    </ligand>
</feature>
<evidence type="ECO:0000313" key="15">
    <source>
        <dbReference type="Proteomes" id="UP000327000"/>
    </source>
</evidence>
<feature type="domain" description="4Fe-4S Wbl-type" evidence="13">
    <location>
        <begin position="8"/>
        <end position="70"/>
    </location>
</feature>
<evidence type="ECO:0000256" key="3">
    <source>
        <dbReference type="ARBA" id="ARBA00022485"/>
    </source>
</evidence>
<keyword evidence="6 11" id="KW-0411">Iron-sulfur</keyword>
<comment type="PTM">
    <text evidence="11">Upon Fe-S cluster removal intramolecular disulfide bonds are formed.</text>
</comment>
<evidence type="ECO:0000256" key="9">
    <source>
        <dbReference type="ARBA" id="ARBA00023157"/>
    </source>
</evidence>
<dbReference type="RefSeq" id="WP_004947748.1">
    <property type="nucleotide sequence ID" value="NZ_JBFADJ010000012.1"/>
</dbReference>
<dbReference type="Proteomes" id="UP000327000">
    <property type="component" value="Unassembled WGS sequence"/>
</dbReference>
<sequence length="84" mass="9352">MDWRQYAACTEEDPDLFFPIGTGAPALAQTEGAKSVCARCPVREECLRWAVETRQEYGVWGGTSEGDRRELLRGTGRRRVGTSS</sequence>
<comment type="function">
    <text evidence="11">Acts as a transcriptional regulator. Probably redox-responsive. The apo- but not holo-form probably binds DNA.</text>
</comment>
<feature type="binding site" evidence="11">
    <location>
        <position position="46"/>
    </location>
    <ligand>
        <name>[4Fe-4S] cluster</name>
        <dbReference type="ChEBI" id="CHEBI:49883"/>
    </ligand>
</feature>
<gene>
    <name evidence="11" type="primary">whiB</name>
    <name evidence="14" type="ORF">FRZ00_15365</name>
</gene>
<evidence type="ECO:0000256" key="12">
    <source>
        <dbReference type="SAM" id="MobiDB-lite"/>
    </source>
</evidence>
<keyword evidence="3 11" id="KW-0004">4Fe-4S</keyword>
<comment type="cofactor">
    <cofactor evidence="11">
        <name>[4Fe-4S] cluster</name>
        <dbReference type="ChEBI" id="CHEBI:49883"/>
    </cofactor>
    <text evidence="11">Binds 1 [4Fe-4S] cluster per subunit. Following nitrosylation of the [4Fe-4S] cluster binds 1 [4Fe-8(NO)] cluster per subunit.</text>
</comment>
<accession>A0A5N5W7Y5</accession>
<dbReference type="GO" id="GO:0045454">
    <property type="term" value="P:cell redox homeostasis"/>
    <property type="evidence" value="ECO:0007669"/>
    <property type="project" value="TreeGrafter"/>
</dbReference>
<dbReference type="EMBL" id="VOKX01000027">
    <property type="protein sequence ID" value="KAB7845080.1"/>
    <property type="molecule type" value="Genomic_DNA"/>
</dbReference>
<dbReference type="GO" id="GO:0046872">
    <property type="term" value="F:metal ion binding"/>
    <property type="evidence" value="ECO:0007669"/>
    <property type="project" value="UniProtKB-KW"/>
</dbReference>
<keyword evidence="5 11" id="KW-0408">Iron</keyword>
<dbReference type="PROSITE" id="PS51674">
    <property type="entry name" value="4FE4S_WBL"/>
    <property type="match status" value="1"/>
</dbReference>
<dbReference type="AlphaFoldDB" id="A0A5N5W7Y5"/>
<evidence type="ECO:0000256" key="10">
    <source>
        <dbReference type="ARBA" id="ARBA00023163"/>
    </source>
</evidence>
<evidence type="ECO:0000259" key="13">
    <source>
        <dbReference type="PROSITE" id="PS51674"/>
    </source>
</evidence>
<dbReference type="PANTHER" id="PTHR38839">
    <property type="entry name" value="TRANSCRIPTIONAL REGULATOR WHID-RELATED"/>
    <property type="match status" value="1"/>
</dbReference>
<dbReference type="GO" id="GO:0035731">
    <property type="term" value="F:dinitrosyl-iron complex binding"/>
    <property type="evidence" value="ECO:0007669"/>
    <property type="project" value="UniProtKB-UniRule"/>
</dbReference>